<protein>
    <recommendedName>
        <fullName evidence="1">Tail spike domain-containing protein</fullName>
    </recommendedName>
</protein>
<keyword evidence="3" id="KW-1185">Reference proteome</keyword>
<name>A0A5R9F5G6_9BACL</name>
<evidence type="ECO:0000259" key="1">
    <source>
        <dbReference type="Pfam" id="PF06605"/>
    </source>
</evidence>
<organism evidence="2 3">
    <name type="scientific">Exobacillus caeni</name>
    <dbReference type="NCBI Taxonomy" id="2574798"/>
    <lineage>
        <taxon>Bacteria</taxon>
        <taxon>Bacillati</taxon>
        <taxon>Bacillota</taxon>
        <taxon>Bacilli</taxon>
        <taxon>Bacillales</taxon>
        <taxon>Guptibacillaceae</taxon>
        <taxon>Exobacillus</taxon>
    </lineage>
</organism>
<dbReference type="Pfam" id="PF06605">
    <property type="entry name" value="Prophage_tail"/>
    <property type="match status" value="1"/>
</dbReference>
<gene>
    <name evidence="2" type="ORF">FCL54_07860</name>
</gene>
<sequence length="939" mass="101978">MKEPIYIFDPADNLLAVTTNYIEAPFEETVNEAVSFEFVLPGDDEDAAFVVGGNQVAFRDLEGRFRLFVIREPEDEDGEGGPVKRALCLPAMDELNDSLVEDIRPQDKTAAYTLPLILAGTRYQAGNIADLGVQSTNFYYISTMESLSKMIKVWGGEVVDRVEFNENGITGRFIDFVTRRGMDTGKRWEIDKDIENIRRSVRYYPKTALYGKGKSLETEAGGYTRKITFADVQRSIANGDLFDKPLGQEWVGDPEALQEHGLPAADGSVNHRFGMYEDSEEEDPEKLLDSTWASLQDAKNPIAEYEMSVSTFEGISGQEHELARIGDTGTAIDKNLNPAIVIEARVMKMKYDIGDPSDGEITLGNYIDLFEDDKRLDWVVNKVNDRGGLWDQGGGPITDSDFENITPGIPQKVDATGGFKNIMLMWEFISASYIAHYEVYGSEVAGFAPDPSNLLWRGKTSGFVHEAGNAKKWYYRVRAVNYHGVASDYSPEVSAQTARVLTDEILFGAVTAEKIADLAVEAEKLADSAVTATKIANLAVGTAAIANLAVTNAKLGLLAVKEGNIEDAAITRAKIGDLAVDDAKIANLDAAKLKAHTVIANDITFTGALSGATGTFAGTVSARELHVGSGSNQDASIALQTRDPSGLGYAKIHNTTGTNNVGQVVAGDVTIGYSTDISLKPTKNLLNFDVLASNASFSGKLVAKGEFQSKGPAFLDSTTYISGNTTIYRDGEALRIQGGSTGNAYARFAKGSKNIGYVGSPTTGNDDLYLYAYNSIVQLAGGCKIDTGGNDARWQANLYDYIYQQDADGRIYFYMGGNVKHSFNADGSKSGGSIEVEGQSYGMSPIDSPQVLLEYIEFDIPLTPEGTKVFIDSLWLKTVENYAVFPNKGEVIEEGSDYFIIAGEEGKYADCRIIGERIGYAGVWYDDMDAKVDNKEAAA</sequence>
<dbReference type="NCBIfam" id="TIGR01665">
    <property type="entry name" value="put_anti_recept"/>
    <property type="match status" value="1"/>
</dbReference>
<feature type="domain" description="Tail spike" evidence="1">
    <location>
        <begin position="96"/>
        <end position="366"/>
    </location>
</feature>
<proteinExistence type="predicted"/>
<dbReference type="InterPro" id="IPR010572">
    <property type="entry name" value="Tail_dom"/>
</dbReference>
<accession>A0A5R9F5G6</accession>
<reference evidence="2 3" key="1">
    <citation type="submission" date="2019-04" db="EMBL/GenBank/DDBJ databases">
        <title>Bacillus caeni sp. nov., a bacterium isolated from mangrove sediment.</title>
        <authorList>
            <person name="Huang H."/>
            <person name="Mo K."/>
            <person name="Hu Y."/>
        </authorList>
    </citation>
    <scope>NUCLEOTIDE SEQUENCE [LARGE SCALE GENOMIC DNA]</scope>
    <source>
        <strain evidence="2 3">HB172195</strain>
    </source>
</reference>
<comment type="caution">
    <text evidence="2">The sequence shown here is derived from an EMBL/GenBank/DDBJ whole genome shotgun (WGS) entry which is preliminary data.</text>
</comment>
<dbReference type="AlphaFoldDB" id="A0A5R9F5G6"/>
<dbReference type="InterPro" id="IPR007119">
    <property type="entry name" value="Phage_tail_spike_N"/>
</dbReference>
<dbReference type="RefSeq" id="WP_138125090.1">
    <property type="nucleotide sequence ID" value="NZ_SWLG01000005.1"/>
</dbReference>
<dbReference type="EMBL" id="SWLG01000005">
    <property type="protein sequence ID" value="TLS37729.1"/>
    <property type="molecule type" value="Genomic_DNA"/>
</dbReference>
<dbReference type="Gene3D" id="2.60.40.10">
    <property type="entry name" value="Immunoglobulins"/>
    <property type="match status" value="1"/>
</dbReference>
<dbReference type="InterPro" id="IPR013783">
    <property type="entry name" value="Ig-like_fold"/>
</dbReference>
<dbReference type="Proteomes" id="UP000308230">
    <property type="component" value="Unassembled WGS sequence"/>
</dbReference>
<evidence type="ECO:0000313" key="2">
    <source>
        <dbReference type="EMBL" id="TLS37729.1"/>
    </source>
</evidence>
<evidence type="ECO:0000313" key="3">
    <source>
        <dbReference type="Proteomes" id="UP000308230"/>
    </source>
</evidence>
<dbReference type="OrthoDB" id="2240714at2"/>